<sequence>MEQKHAHEVLHMMNGNSYTEESLAQSIKDNFGEDQRFYACSAEGMDIPELIEFLKMKGKFMPAKEEEFTVDISKVCNH</sequence>
<accession>A0A1M5C956</accession>
<reference evidence="2" key="1">
    <citation type="submission" date="2016-11" db="EMBL/GenBank/DDBJ databases">
        <authorList>
            <person name="Varghese N."/>
            <person name="Submissions S."/>
        </authorList>
    </citation>
    <scope>NUCLEOTIDE SEQUENCE [LARGE SCALE GENOMIC DNA]</scope>
    <source>
        <strain evidence="2">DSM 27370</strain>
    </source>
</reference>
<protein>
    <submittedName>
        <fullName evidence="1">Probable metal-binding protein</fullName>
    </submittedName>
</protein>
<dbReference type="EMBL" id="FQUC01000007">
    <property type="protein sequence ID" value="SHF51137.1"/>
    <property type="molecule type" value="Genomic_DNA"/>
</dbReference>
<dbReference type="RefSeq" id="WP_062179638.1">
    <property type="nucleotide sequence ID" value="NZ_BBXL01000007.1"/>
</dbReference>
<dbReference type="OrthoDB" id="285410at2"/>
<name>A0A1M5C956_9BACT</name>
<dbReference type="NCBIfam" id="TIGR03853">
    <property type="entry name" value="matur_matur"/>
    <property type="match status" value="1"/>
</dbReference>
<organism evidence="1 2">
    <name type="scientific">Dysgonomonas macrotermitis</name>
    <dbReference type="NCBI Taxonomy" id="1346286"/>
    <lineage>
        <taxon>Bacteria</taxon>
        <taxon>Pseudomonadati</taxon>
        <taxon>Bacteroidota</taxon>
        <taxon>Bacteroidia</taxon>
        <taxon>Bacteroidales</taxon>
        <taxon>Dysgonomonadaceae</taxon>
        <taxon>Dysgonomonas</taxon>
    </lineage>
</organism>
<evidence type="ECO:0000313" key="1">
    <source>
        <dbReference type="EMBL" id="SHF51137.1"/>
    </source>
</evidence>
<dbReference type="Pfam" id="PF10678">
    <property type="entry name" value="DUF2492"/>
    <property type="match status" value="1"/>
</dbReference>
<dbReference type="InterPro" id="IPR019620">
    <property type="entry name" value="Metal-bd_prot_put"/>
</dbReference>
<proteinExistence type="predicted"/>
<evidence type="ECO:0000313" key="2">
    <source>
        <dbReference type="Proteomes" id="UP000184480"/>
    </source>
</evidence>
<keyword evidence="2" id="KW-1185">Reference proteome</keyword>
<dbReference type="STRING" id="1346286.SAMN05444362_10775"/>
<dbReference type="Proteomes" id="UP000184480">
    <property type="component" value="Unassembled WGS sequence"/>
</dbReference>
<gene>
    <name evidence="1" type="ORF">SAMN05444362_10775</name>
</gene>
<dbReference type="AlphaFoldDB" id="A0A1M5C956"/>